<dbReference type="InterPro" id="IPR011991">
    <property type="entry name" value="ArsR-like_HTH"/>
</dbReference>
<dbReference type="PANTHER" id="PTHR39515">
    <property type="entry name" value="CONSERVED PROTEIN"/>
    <property type="match status" value="1"/>
</dbReference>
<proteinExistence type="predicted"/>
<name>A0A328AND1_9CAUL</name>
<gene>
    <name evidence="2" type="ORF">DJ017_15890</name>
</gene>
<comment type="caution">
    <text evidence="2">The sequence shown here is derived from an EMBL/GenBank/DDBJ whole genome shotgun (WGS) entry which is preliminary data.</text>
</comment>
<dbReference type="OrthoDB" id="116751at2"/>
<dbReference type="PANTHER" id="PTHR39515:SF2">
    <property type="entry name" value="HTH-TYPE TRANSCRIPTIONAL REGULATOR RV0880"/>
    <property type="match status" value="1"/>
</dbReference>
<dbReference type="Gene3D" id="1.10.10.10">
    <property type="entry name" value="Winged helix-like DNA-binding domain superfamily/Winged helix DNA-binding domain"/>
    <property type="match status" value="1"/>
</dbReference>
<sequence length="146" mass="15920">MPDSDPDITRLADALRPALLRVSRRLRQEANRVGLSAQDALLLGAILKRPGIGVSELADLEQTSKPTMSAHVKRLEAAGWVERRGDAQDARRAGLVVTPAGAKQIEAIRRLRNDWLAARLTRLGPAERERLAAAAEPLLQLVSLEP</sequence>
<evidence type="ECO:0000313" key="2">
    <source>
        <dbReference type="EMBL" id="RAK55881.1"/>
    </source>
</evidence>
<dbReference type="InterPro" id="IPR036388">
    <property type="entry name" value="WH-like_DNA-bd_sf"/>
</dbReference>
<dbReference type="EMBL" id="QFYQ01000001">
    <property type="protein sequence ID" value="RAK55881.1"/>
    <property type="molecule type" value="Genomic_DNA"/>
</dbReference>
<dbReference type="AlphaFoldDB" id="A0A328AND1"/>
<dbReference type="Pfam" id="PF12802">
    <property type="entry name" value="MarR_2"/>
    <property type="match status" value="1"/>
</dbReference>
<protein>
    <submittedName>
        <fullName evidence="2">MarR family transcriptional regulator</fullName>
    </submittedName>
</protein>
<reference evidence="3" key="1">
    <citation type="submission" date="2018-05" db="EMBL/GenBank/DDBJ databases">
        <authorList>
            <person name="Li X."/>
        </authorList>
    </citation>
    <scope>NUCLEOTIDE SEQUENCE [LARGE SCALE GENOMIC DNA]</scope>
    <source>
        <strain evidence="3">LX32</strain>
    </source>
</reference>
<evidence type="ECO:0000313" key="3">
    <source>
        <dbReference type="Proteomes" id="UP000249254"/>
    </source>
</evidence>
<dbReference type="Proteomes" id="UP000249254">
    <property type="component" value="Unassembled WGS sequence"/>
</dbReference>
<dbReference type="SUPFAM" id="SSF46785">
    <property type="entry name" value="Winged helix' DNA-binding domain"/>
    <property type="match status" value="1"/>
</dbReference>
<keyword evidence="3" id="KW-1185">Reference proteome</keyword>
<evidence type="ECO:0000259" key="1">
    <source>
        <dbReference type="PROSITE" id="PS50995"/>
    </source>
</evidence>
<dbReference type="GO" id="GO:0003700">
    <property type="term" value="F:DNA-binding transcription factor activity"/>
    <property type="evidence" value="ECO:0007669"/>
    <property type="project" value="InterPro"/>
</dbReference>
<dbReference type="InterPro" id="IPR036390">
    <property type="entry name" value="WH_DNA-bd_sf"/>
</dbReference>
<organism evidence="2 3">
    <name type="scientific">Phenylobacterium soli</name>
    <dbReference type="NCBI Taxonomy" id="2170551"/>
    <lineage>
        <taxon>Bacteria</taxon>
        <taxon>Pseudomonadati</taxon>
        <taxon>Pseudomonadota</taxon>
        <taxon>Alphaproteobacteria</taxon>
        <taxon>Caulobacterales</taxon>
        <taxon>Caulobacteraceae</taxon>
        <taxon>Phenylobacterium</taxon>
    </lineage>
</organism>
<dbReference type="InterPro" id="IPR000835">
    <property type="entry name" value="HTH_MarR-typ"/>
</dbReference>
<feature type="domain" description="HTH marR-type" evidence="1">
    <location>
        <begin position="12"/>
        <end position="140"/>
    </location>
</feature>
<accession>A0A328AND1</accession>
<dbReference type="SMART" id="SM00347">
    <property type="entry name" value="HTH_MARR"/>
    <property type="match status" value="1"/>
</dbReference>
<dbReference type="PROSITE" id="PS50995">
    <property type="entry name" value="HTH_MARR_2"/>
    <property type="match status" value="1"/>
</dbReference>
<dbReference type="RefSeq" id="WP_111529629.1">
    <property type="nucleotide sequence ID" value="NZ_JBHRSG010000003.1"/>
</dbReference>
<dbReference type="InterPro" id="IPR052526">
    <property type="entry name" value="HTH-type_Bedaq_tolerance"/>
</dbReference>
<dbReference type="CDD" id="cd00090">
    <property type="entry name" value="HTH_ARSR"/>
    <property type="match status" value="1"/>
</dbReference>